<feature type="region of interest" description="Disordered" evidence="1">
    <location>
        <begin position="1"/>
        <end position="22"/>
    </location>
</feature>
<comment type="caution">
    <text evidence="2">The sequence shown here is derived from an EMBL/GenBank/DDBJ whole genome shotgun (WGS) entry which is preliminary data.</text>
</comment>
<accession>A0A6A4RNS5</accession>
<sequence length="95" mass="10490">MWSWHPSPEPILRVSAGDGEGGRDYLKRAEGAGGGIRSCFIFSFRRRCLPPPRLQRATQARAVRNKPSRAGAHDEQHGDTITIFQFSQLDLQGGG</sequence>
<evidence type="ECO:0000256" key="1">
    <source>
        <dbReference type="SAM" id="MobiDB-lite"/>
    </source>
</evidence>
<proteinExistence type="predicted"/>
<dbReference type="EMBL" id="VEVO01001564">
    <property type="protein sequence ID" value="KAF0021828.1"/>
    <property type="molecule type" value="Genomic_DNA"/>
</dbReference>
<organism evidence="2 3">
    <name type="scientific">Scophthalmus maximus</name>
    <name type="common">Turbot</name>
    <name type="synonym">Psetta maxima</name>
    <dbReference type="NCBI Taxonomy" id="52904"/>
    <lineage>
        <taxon>Eukaryota</taxon>
        <taxon>Metazoa</taxon>
        <taxon>Chordata</taxon>
        <taxon>Craniata</taxon>
        <taxon>Vertebrata</taxon>
        <taxon>Euteleostomi</taxon>
        <taxon>Actinopterygii</taxon>
        <taxon>Neopterygii</taxon>
        <taxon>Teleostei</taxon>
        <taxon>Neoteleostei</taxon>
        <taxon>Acanthomorphata</taxon>
        <taxon>Carangaria</taxon>
        <taxon>Pleuronectiformes</taxon>
        <taxon>Pleuronectoidei</taxon>
        <taxon>Scophthalmidae</taxon>
        <taxon>Scophthalmus</taxon>
    </lineage>
</organism>
<evidence type="ECO:0000313" key="2">
    <source>
        <dbReference type="EMBL" id="KAF0021828.1"/>
    </source>
</evidence>
<name>A0A6A4RNS5_SCOMX</name>
<dbReference type="AlphaFoldDB" id="A0A6A4RNS5"/>
<protein>
    <submittedName>
        <fullName evidence="2">Uncharacterized protein</fullName>
    </submittedName>
</protein>
<evidence type="ECO:0000313" key="3">
    <source>
        <dbReference type="Proteomes" id="UP000438429"/>
    </source>
</evidence>
<feature type="region of interest" description="Disordered" evidence="1">
    <location>
        <begin position="55"/>
        <end position="79"/>
    </location>
</feature>
<dbReference type="Proteomes" id="UP000438429">
    <property type="component" value="Unassembled WGS sequence"/>
</dbReference>
<gene>
    <name evidence="2" type="ORF">F2P81_025919</name>
</gene>
<reference evidence="2 3" key="1">
    <citation type="submission" date="2019-06" db="EMBL/GenBank/DDBJ databases">
        <title>Draft genomes of female and male turbot (Scophthalmus maximus).</title>
        <authorList>
            <person name="Xu H."/>
            <person name="Xu X.-W."/>
            <person name="Shao C."/>
            <person name="Chen S."/>
        </authorList>
    </citation>
    <scope>NUCLEOTIDE SEQUENCE [LARGE SCALE GENOMIC DNA]</scope>
    <source>
        <strain evidence="2">Ysfricsl-2016a</strain>
        <tissue evidence="2">Blood</tissue>
    </source>
</reference>